<keyword evidence="3" id="KW-1185">Reference proteome</keyword>
<dbReference type="Proteomes" id="UP000305517">
    <property type="component" value="Unassembled WGS sequence"/>
</dbReference>
<evidence type="ECO:0000313" key="3">
    <source>
        <dbReference type="Proteomes" id="UP000305517"/>
    </source>
</evidence>
<dbReference type="Pfam" id="PF10988">
    <property type="entry name" value="DUF2807"/>
    <property type="match status" value="1"/>
</dbReference>
<accession>A0A5R8WUT3</accession>
<organism evidence="2 3">
    <name type="scientific">Hymenobacter jeollabukensis</name>
    <dbReference type="NCBI Taxonomy" id="2025313"/>
    <lineage>
        <taxon>Bacteria</taxon>
        <taxon>Pseudomonadati</taxon>
        <taxon>Bacteroidota</taxon>
        <taxon>Cytophagia</taxon>
        <taxon>Cytophagales</taxon>
        <taxon>Hymenobacteraceae</taxon>
        <taxon>Hymenobacter</taxon>
    </lineage>
</organism>
<name>A0A5R8WUT3_9BACT</name>
<dbReference type="Gene3D" id="2.160.20.120">
    <property type="match status" value="1"/>
</dbReference>
<comment type="caution">
    <text evidence="2">The sequence shown here is derived from an EMBL/GenBank/DDBJ whole genome shotgun (WGS) entry which is preliminary data.</text>
</comment>
<dbReference type="OrthoDB" id="1442792at2"/>
<sequence>MKTILLPGLLAATLLLTGCDKGEFGPWVRGTGPVETETRTVNTFSRLEAKDHIEVVLSQGAEPAVRLEAQRNILDITEARLYGNQLVLRLTKPTIGKDTKRVRAYVTVPSLTEVAVGDHAAVRSSATWSAGSFRVRVKDHGVAELTLGQTDELKADVKDHGNITLAGAAQRLQVDATGHGLVQAFELTAQNGQVTADDHGLAKVRVTGQLDAYAKDHGAITYRGRPAVSVRTAGHGHVGAED</sequence>
<dbReference type="RefSeq" id="WP_138076024.1">
    <property type="nucleotide sequence ID" value="NZ_VAJM01000002.1"/>
</dbReference>
<feature type="domain" description="Putative auto-transporter adhesin head GIN" evidence="1">
    <location>
        <begin position="44"/>
        <end position="226"/>
    </location>
</feature>
<dbReference type="InterPro" id="IPR021255">
    <property type="entry name" value="DUF2807"/>
</dbReference>
<dbReference type="EMBL" id="VAJM01000002">
    <property type="protein sequence ID" value="TLM95520.1"/>
    <property type="molecule type" value="Genomic_DNA"/>
</dbReference>
<gene>
    <name evidence="2" type="ORF">FDY95_06970</name>
</gene>
<evidence type="ECO:0000313" key="2">
    <source>
        <dbReference type="EMBL" id="TLM95520.1"/>
    </source>
</evidence>
<dbReference type="PROSITE" id="PS51257">
    <property type="entry name" value="PROKAR_LIPOPROTEIN"/>
    <property type="match status" value="1"/>
</dbReference>
<proteinExistence type="predicted"/>
<dbReference type="AlphaFoldDB" id="A0A5R8WUT3"/>
<reference evidence="2 3" key="1">
    <citation type="submission" date="2019-05" db="EMBL/GenBank/DDBJ databases">
        <title>Hymenobacter edaphi sp. nov., isolated from abandoned arsenic-contaminated farmland soil.</title>
        <authorList>
            <person name="Nie L."/>
        </authorList>
    </citation>
    <scope>NUCLEOTIDE SEQUENCE [LARGE SCALE GENOMIC DNA]</scope>
    <source>
        <strain evidence="2 3">1-3-3-8</strain>
    </source>
</reference>
<protein>
    <submittedName>
        <fullName evidence="2">DUF2807 domain-containing protein</fullName>
    </submittedName>
</protein>
<evidence type="ECO:0000259" key="1">
    <source>
        <dbReference type="Pfam" id="PF10988"/>
    </source>
</evidence>